<name>A0A7W8DZ31_9BRAD</name>
<organism evidence="1 2">
    <name type="scientific">Rhodopseudomonas rhenobacensis</name>
    <dbReference type="NCBI Taxonomy" id="87461"/>
    <lineage>
        <taxon>Bacteria</taxon>
        <taxon>Pseudomonadati</taxon>
        <taxon>Pseudomonadota</taxon>
        <taxon>Alphaproteobacteria</taxon>
        <taxon>Hyphomicrobiales</taxon>
        <taxon>Nitrobacteraceae</taxon>
        <taxon>Rhodopseudomonas</taxon>
    </lineage>
</organism>
<evidence type="ECO:0000313" key="1">
    <source>
        <dbReference type="EMBL" id="MBB5047583.1"/>
    </source>
</evidence>
<dbReference type="AlphaFoldDB" id="A0A7W8DZ31"/>
<keyword evidence="2" id="KW-1185">Reference proteome</keyword>
<dbReference type="RefSeq" id="WP_184257547.1">
    <property type="nucleotide sequence ID" value="NZ_JACHIH010000012.1"/>
</dbReference>
<proteinExistence type="predicted"/>
<gene>
    <name evidence="1" type="ORF">HNR60_002340</name>
</gene>
<reference evidence="1 2" key="1">
    <citation type="submission" date="2020-08" db="EMBL/GenBank/DDBJ databases">
        <title>Genomic Encyclopedia of Type Strains, Phase IV (KMG-IV): sequencing the most valuable type-strain genomes for metagenomic binning, comparative biology and taxonomic classification.</title>
        <authorList>
            <person name="Goeker M."/>
        </authorList>
    </citation>
    <scope>NUCLEOTIDE SEQUENCE [LARGE SCALE GENOMIC DNA]</scope>
    <source>
        <strain evidence="1 2">DSM 12706</strain>
    </source>
</reference>
<dbReference type="Proteomes" id="UP000542353">
    <property type="component" value="Unassembled WGS sequence"/>
</dbReference>
<dbReference type="EMBL" id="JACHIH010000012">
    <property type="protein sequence ID" value="MBB5047583.1"/>
    <property type="molecule type" value="Genomic_DNA"/>
</dbReference>
<accession>A0A7W8DZ31</accession>
<evidence type="ECO:0000313" key="2">
    <source>
        <dbReference type="Proteomes" id="UP000542353"/>
    </source>
</evidence>
<sequence>MIFAENRDPLFGIMLSALSTELLSCPAAATGPAPLHVVCASHSAAIPKIVEMNFDSTTDLWK</sequence>
<protein>
    <submittedName>
        <fullName evidence="1">Uncharacterized protein</fullName>
    </submittedName>
</protein>
<comment type="caution">
    <text evidence="1">The sequence shown here is derived from an EMBL/GenBank/DDBJ whole genome shotgun (WGS) entry which is preliminary data.</text>
</comment>